<keyword evidence="3" id="KW-0804">Transcription</keyword>
<keyword evidence="2" id="KW-0238">DNA-binding</keyword>
<dbReference type="InterPro" id="IPR028978">
    <property type="entry name" value="Chorismate_lyase_/UTRA_dom_sf"/>
</dbReference>
<dbReference type="Gene3D" id="3.40.1410.10">
    <property type="entry name" value="Chorismate lyase-like"/>
    <property type="match status" value="1"/>
</dbReference>
<keyword evidence="6" id="KW-1185">Reference proteome</keyword>
<keyword evidence="1" id="KW-0805">Transcription regulation</keyword>
<dbReference type="InterPro" id="IPR036388">
    <property type="entry name" value="WH-like_DNA-bd_sf"/>
</dbReference>
<dbReference type="SMART" id="SM00345">
    <property type="entry name" value="HTH_GNTR"/>
    <property type="match status" value="1"/>
</dbReference>
<dbReference type="PROSITE" id="PS50949">
    <property type="entry name" value="HTH_GNTR"/>
    <property type="match status" value="1"/>
</dbReference>
<dbReference type="InterPro" id="IPR000524">
    <property type="entry name" value="Tscrpt_reg_HTH_GntR"/>
</dbReference>
<name>A0A261G808_9BIFI</name>
<accession>A0A261G808</accession>
<dbReference type="Proteomes" id="UP000216451">
    <property type="component" value="Unassembled WGS sequence"/>
</dbReference>
<dbReference type="InterPro" id="IPR011663">
    <property type="entry name" value="UTRA"/>
</dbReference>
<dbReference type="SUPFAM" id="SSF46785">
    <property type="entry name" value="Winged helix' DNA-binding domain"/>
    <property type="match status" value="1"/>
</dbReference>
<dbReference type="EMBL" id="MWXA01000004">
    <property type="protein sequence ID" value="OZG67567.1"/>
    <property type="molecule type" value="Genomic_DNA"/>
</dbReference>
<evidence type="ECO:0000313" key="6">
    <source>
        <dbReference type="Proteomes" id="UP000216451"/>
    </source>
</evidence>
<evidence type="ECO:0000259" key="4">
    <source>
        <dbReference type="PROSITE" id="PS50949"/>
    </source>
</evidence>
<evidence type="ECO:0000256" key="2">
    <source>
        <dbReference type="ARBA" id="ARBA00023125"/>
    </source>
</evidence>
<dbReference type="SMART" id="SM00866">
    <property type="entry name" value="UTRA"/>
    <property type="match status" value="1"/>
</dbReference>
<dbReference type="GO" id="GO:0003700">
    <property type="term" value="F:DNA-binding transcription factor activity"/>
    <property type="evidence" value="ECO:0007669"/>
    <property type="project" value="InterPro"/>
</dbReference>
<dbReference type="PANTHER" id="PTHR44846">
    <property type="entry name" value="MANNOSYL-D-GLYCERATE TRANSPORT/METABOLISM SYSTEM REPRESSOR MNGR-RELATED"/>
    <property type="match status" value="1"/>
</dbReference>
<evidence type="ECO:0000256" key="1">
    <source>
        <dbReference type="ARBA" id="ARBA00023015"/>
    </source>
</evidence>
<dbReference type="Pfam" id="PF00392">
    <property type="entry name" value="GntR"/>
    <property type="match status" value="1"/>
</dbReference>
<dbReference type="OrthoDB" id="8584262at2"/>
<dbReference type="SUPFAM" id="SSF64288">
    <property type="entry name" value="Chorismate lyase-like"/>
    <property type="match status" value="1"/>
</dbReference>
<dbReference type="GO" id="GO:0003677">
    <property type="term" value="F:DNA binding"/>
    <property type="evidence" value="ECO:0007669"/>
    <property type="project" value="UniProtKB-KW"/>
</dbReference>
<dbReference type="PRINTS" id="PR00035">
    <property type="entry name" value="HTHGNTR"/>
</dbReference>
<feature type="domain" description="HTH gntR-type" evidence="4">
    <location>
        <begin position="7"/>
        <end position="73"/>
    </location>
</feature>
<dbReference type="Gene3D" id="1.10.10.10">
    <property type="entry name" value="Winged helix-like DNA-binding domain superfamily/Winged helix DNA-binding domain"/>
    <property type="match status" value="1"/>
</dbReference>
<protein>
    <submittedName>
        <fullName evidence="5">GntR family transcriptional regulator</fullName>
    </submittedName>
</protein>
<dbReference type="CDD" id="cd07377">
    <property type="entry name" value="WHTH_GntR"/>
    <property type="match status" value="1"/>
</dbReference>
<dbReference type="GO" id="GO:0045892">
    <property type="term" value="P:negative regulation of DNA-templated transcription"/>
    <property type="evidence" value="ECO:0007669"/>
    <property type="project" value="TreeGrafter"/>
</dbReference>
<sequence>MDSNIGIPKYITVRDHLRQRLTSMQAGEQLPTEAELCTQYNVSRITIRRAVDDLIRDGALVRKQGSGTFKTRDDPSTGEVLSEHIRGFFRQQSDLGRKVYTKVLQNHLINDALIAAKLDLHDDADIIELERLRYVNDELQQHVATYLPAQRFSAVLEHDFSHGSLYEFIEQSYAIELSRNEVVVRIEKADPAVASFFGIPSESSVLAMDSTVFDTFGSTIAFGTALHPPEHSEVRFIITNRS</sequence>
<dbReference type="GeneID" id="98295331"/>
<organism evidence="5 6">
    <name type="scientific">Bifidobacterium aquikefiri</name>
    <dbReference type="NCBI Taxonomy" id="1653207"/>
    <lineage>
        <taxon>Bacteria</taxon>
        <taxon>Bacillati</taxon>
        <taxon>Actinomycetota</taxon>
        <taxon>Actinomycetes</taxon>
        <taxon>Bifidobacteriales</taxon>
        <taxon>Bifidobacteriaceae</taxon>
        <taxon>Bifidobacterium</taxon>
    </lineage>
</organism>
<dbReference type="InterPro" id="IPR036390">
    <property type="entry name" value="WH_DNA-bd_sf"/>
</dbReference>
<dbReference type="AlphaFoldDB" id="A0A261G808"/>
<gene>
    <name evidence="5" type="ORF">BAQU_0659</name>
</gene>
<dbReference type="Pfam" id="PF07702">
    <property type="entry name" value="UTRA"/>
    <property type="match status" value="1"/>
</dbReference>
<dbReference type="RefSeq" id="WP_094692745.1">
    <property type="nucleotide sequence ID" value="NZ_JBDNSG010000024.1"/>
</dbReference>
<evidence type="ECO:0000313" key="5">
    <source>
        <dbReference type="EMBL" id="OZG67567.1"/>
    </source>
</evidence>
<comment type="caution">
    <text evidence="5">The sequence shown here is derived from an EMBL/GenBank/DDBJ whole genome shotgun (WGS) entry which is preliminary data.</text>
</comment>
<proteinExistence type="predicted"/>
<dbReference type="PANTHER" id="PTHR44846:SF1">
    <property type="entry name" value="MANNOSYL-D-GLYCERATE TRANSPORT_METABOLISM SYSTEM REPRESSOR MNGR-RELATED"/>
    <property type="match status" value="1"/>
</dbReference>
<reference evidence="5 6" key="1">
    <citation type="journal article" date="2017" name="BMC Genomics">
        <title>Comparative genomic and phylogenomic analyses of the Bifidobacteriaceae family.</title>
        <authorList>
            <person name="Lugli G.A."/>
            <person name="Milani C."/>
            <person name="Turroni F."/>
            <person name="Duranti S."/>
            <person name="Mancabelli L."/>
            <person name="Mangifesta M."/>
            <person name="Ferrario C."/>
            <person name="Modesto M."/>
            <person name="Mattarelli P."/>
            <person name="Jiri K."/>
            <person name="van Sinderen D."/>
            <person name="Ventura M."/>
        </authorList>
    </citation>
    <scope>NUCLEOTIDE SEQUENCE [LARGE SCALE GENOMIC DNA]</scope>
    <source>
        <strain evidence="5 6">LMG 28769</strain>
    </source>
</reference>
<evidence type="ECO:0000256" key="3">
    <source>
        <dbReference type="ARBA" id="ARBA00023163"/>
    </source>
</evidence>
<dbReference type="InterPro" id="IPR050679">
    <property type="entry name" value="Bact_HTH_transcr_reg"/>
</dbReference>